<dbReference type="SMR" id="A0A1W0X7G3"/>
<evidence type="ECO:0000256" key="1">
    <source>
        <dbReference type="SAM" id="SignalP"/>
    </source>
</evidence>
<feature type="domain" description="Superoxide dismutase copper/zinc binding" evidence="2">
    <location>
        <begin position="55"/>
        <end position="189"/>
    </location>
</feature>
<evidence type="ECO:0000313" key="3">
    <source>
        <dbReference type="EMBL" id="OQV23496.1"/>
    </source>
</evidence>
<gene>
    <name evidence="3" type="ORF">BV898_02613</name>
</gene>
<dbReference type="PRINTS" id="PR00068">
    <property type="entry name" value="CUZNDISMTASE"/>
</dbReference>
<dbReference type="PANTHER" id="PTHR10003">
    <property type="entry name" value="SUPEROXIDE DISMUTASE CU-ZN -RELATED"/>
    <property type="match status" value="1"/>
</dbReference>
<dbReference type="InterPro" id="IPR024134">
    <property type="entry name" value="SOD_Cu/Zn_/chaperone"/>
</dbReference>
<dbReference type="GO" id="GO:0005507">
    <property type="term" value="F:copper ion binding"/>
    <property type="evidence" value="ECO:0007669"/>
    <property type="project" value="InterPro"/>
</dbReference>
<reference evidence="4" key="1">
    <citation type="submission" date="2017-01" db="EMBL/GenBank/DDBJ databases">
        <title>Comparative genomics of anhydrobiosis in the tardigrade Hypsibius dujardini.</title>
        <authorList>
            <person name="Yoshida Y."/>
            <person name="Koutsovoulos G."/>
            <person name="Laetsch D."/>
            <person name="Stevens L."/>
            <person name="Kumar S."/>
            <person name="Horikawa D."/>
            <person name="Ishino K."/>
            <person name="Komine S."/>
            <person name="Tomita M."/>
            <person name="Blaxter M."/>
            <person name="Arakawa K."/>
        </authorList>
    </citation>
    <scope>NUCLEOTIDE SEQUENCE [LARGE SCALE GENOMIC DNA]</scope>
    <source>
        <strain evidence="4">Z151</strain>
    </source>
</reference>
<dbReference type="Pfam" id="PF00080">
    <property type="entry name" value="Sod_Cu"/>
    <property type="match status" value="1"/>
</dbReference>
<protein>
    <submittedName>
        <fullName evidence="3">Superoxide dismutase (Cu-Zn)</fullName>
    </submittedName>
</protein>
<name>A0A1W0X7G3_HYPEX</name>
<accession>A0A1W0X7G3</accession>
<dbReference type="Gene3D" id="2.60.40.200">
    <property type="entry name" value="Superoxide dismutase, copper/zinc binding domain"/>
    <property type="match status" value="1"/>
</dbReference>
<proteinExistence type="predicted"/>
<sequence length="195" mass="19837">MASQSVVFLQGLVLIVCASLRSNAQQGYGSGAQCVSPDVGPFAVVAVLTGNSTAKGVIHIDQPAPGQPSTITGQLTRLTPNSIHGFHVHGLGDLSKGCESAGAHYNPTKQTHGDPNSGPHHIGDLGNIASDANGVINVNIVSKDVQLTGQYSVVGRMILVHLVMDDLGMGGNTASLVTGNSGARLACGVLGQLKL</sequence>
<dbReference type="InterPro" id="IPR036423">
    <property type="entry name" value="SOD-like_Cu/Zn_dom_sf"/>
</dbReference>
<dbReference type="GO" id="GO:0006801">
    <property type="term" value="P:superoxide metabolic process"/>
    <property type="evidence" value="ECO:0007669"/>
    <property type="project" value="InterPro"/>
</dbReference>
<dbReference type="AlphaFoldDB" id="A0A1W0X7G3"/>
<dbReference type="InterPro" id="IPR001424">
    <property type="entry name" value="SOD_Cu_Zn_dom"/>
</dbReference>
<evidence type="ECO:0000259" key="2">
    <source>
        <dbReference type="Pfam" id="PF00080"/>
    </source>
</evidence>
<keyword evidence="4" id="KW-1185">Reference proteome</keyword>
<dbReference type="SUPFAM" id="SSF49329">
    <property type="entry name" value="Cu,Zn superoxide dismutase-like"/>
    <property type="match status" value="1"/>
</dbReference>
<dbReference type="Proteomes" id="UP000192578">
    <property type="component" value="Unassembled WGS sequence"/>
</dbReference>
<keyword evidence="1" id="KW-0732">Signal</keyword>
<dbReference type="PROSITE" id="PS00087">
    <property type="entry name" value="SOD_CU_ZN_1"/>
    <property type="match status" value="1"/>
</dbReference>
<dbReference type="EMBL" id="MTYJ01000011">
    <property type="protein sequence ID" value="OQV23496.1"/>
    <property type="molecule type" value="Genomic_DNA"/>
</dbReference>
<dbReference type="InterPro" id="IPR018152">
    <property type="entry name" value="SOD_Cu/Zn_BS"/>
</dbReference>
<feature type="chain" id="PRO_5012754560" evidence="1">
    <location>
        <begin position="25"/>
        <end position="195"/>
    </location>
</feature>
<organism evidence="3 4">
    <name type="scientific">Hypsibius exemplaris</name>
    <name type="common">Freshwater tardigrade</name>
    <dbReference type="NCBI Taxonomy" id="2072580"/>
    <lineage>
        <taxon>Eukaryota</taxon>
        <taxon>Metazoa</taxon>
        <taxon>Ecdysozoa</taxon>
        <taxon>Tardigrada</taxon>
        <taxon>Eutardigrada</taxon>
        <taxon>Parachela</taxon>
        <taxon>Hypsibioidea</taxon>
        <taxon>Hypsibiidae</taxon>
        <taxon>Hypsibius</taxon>
    </lineage>
</organism>
<evidence type="ECO:0000313" key="4">
    <source>
        <dbReference type="Proteomes" id="UP000192578"/>
    </source>
</evidence>
<comment type="caution">
    <text evidence="3">The sequence shown here is derived from an EMBL/GenBank/DDBJ whole genome shotgun (WGS) entry which is preliminary data.</text>
</comment>
<dbReference type="CDD" id="cd00305">
    <property type="entry name" value="Cu-Zn_Superoxide_Dismutase"/>
    <property type="match status" value="1"/>
</dbReference>
<dbReference type="OrthoDB" id="2015551at2759"/>
<feature type="signal peptide" evidence="1">
    <location>
        <begin position="1"/>
        <end position="24"/>
    </location>
</feature>